<evidence type="ECO:0000256" key="1">
    <source>
        <dbReference type="ARBA" id="ARBA00004251"/>
    </source>
</evidence>
<dbReference type="InterPro" id="IPR013162">
    <property type="entry name" value="CD80_C2-set"/>
</dbReference>
<dbReference type="GO" id="GO:0006955">
    <property type="term" value="P:immune response"/>
    <property type="evidence" value="ECO:0007669"/>
    <property type="project" value="TreeGrafter"/>
</dbReference>
<accession>A0A7L0XHS8</accession>
<feature type="compositionally biased region" description="Low complexity" evidence="11">
    <location>
        <begin position="264"/>
        <end position="275"/>
    </location>
</feature>
<dbReference type="GO" id="GO:0007166">
    <property type="term" value="P:cell surface receptor signaling pathway"/>
    <property type="evidence" value="ECO:0007669"/>
    <property type="project" value="TreeGrafter"/>
</dbReference>
<feature type="non-terminal residue" evidence="14">
    <location>
        <position position="1"/>
    </location>
</feature>
<dbReference type="EMBL" id="VXAW01007097">
    <property type="protein sequence ID" value="NXM03131.1"/>
    <property type="molecule type" value="Genomic_DNA"/>
</dbReference>
<feature type="domain" description="Ig-like" evidence="13">
    <location>
        <begin position="12"/>
        <end position="102"/>
    </location>
</feature>
<comment type="caution">
    <text evidence="14">The sequence shown here is derived from an EMBL/GenBank/DDBJ whole genome shotgun (WGS) entry which is preliminary data.</text>
</comment>
<evidence type="ECO:0000256" key="7">
    <source>
        <dbReference type="ARBA" id="ARBA00023157"/>
    </source>
</evidence>
<feature type="region of interest" description="Disordered" evidence="11">
    <location>
        <begin position="252"/>
        <end position="275"/>
    </location>
</feature>
<dbReference type="Proteomes" id="UP000537779">
    <property type="component" value="Unassembled WGS sequence"/>
</dbReference>
<dbReference type="GO" id="GO:0042130">
    <property type="term" value="P:negative regulation of T cell proliferation"/>
    <property type="evidence" value="ECO:0007669"/>
    <property type="project" value="TreeGrafter"/>
</dbReference>
<feature type="non-terminal residue" evidence="14">
    <location>
        <position position="275"/>
    </location>
</feature>
<dbReference type="Pfam" id="PF07686">
    <property type="entry name" value="V-set"/>
    <property type="match status" value="1"/>
</dbReference>
<keyword evidence="10" id="KW-0393">Immunoglobulin domain</keyword>
<proteinExistence type="predicted"/>
<evidence type="ECO:0000256" key="3">
    <source>
        <dbReference type="ARBA" id="ARBA00022692"/>
    </source>
</evidence>
<keyword evidence="3 12" id="KW-0812">Transmembrane</keyword>
<dbReference type="InterPro" id="IPR007110">
    <property type="entry name" value="Ig-like_dom"/>
</dbReference>
<evidence type="ECO:0000259" key="13">
    <source>
        <dbReference type="PROSITE" id="PS50835"/>
    </source>
</evidence>
<evidence type="ECO:0000256" key="9">
    <source>
        <dbReference type="ARBA" id="ARBA00023180"/>
    </source>
</evidence>
<dbReference type="Pfam" id="PF08205">
    <property type="entry name" value="C2-set_2"/>
    <property type="match status" value="1"/>
</dbReference>
<keyword evidence="5 12" id="KW-1133">Transmembrane helix</keyword>
<evidence type="ECO:0000256" key="2">
    <source>
        <dbReference type="ARBA" id="ARBA00022475"/>
    </source>
</evidence>
<dbReference type="SMART" id="SM00409">
    <property type="entry name" value="IG"/>
    <property type="match status" value="1"/>
</dbReference>
<keyword evidence="7" id="KW-1015">Disulfide bond</keyword>
<evidence type="ECO:0000256" key="11">
    <source>
        <dbReference type="SAM" id="MobiDB-lite"/>
    </source>
</evidence>
<dbReference type="PANTHER" id="PTHR25466:SF4">
    <property type="entry name" value="T-LYMPHOCYTE ACTIVATION ANTIGEN CD80"/>
    <property type="match status" value="1"/>
</dbReference>
<evidence type="ECO:0000313" key="15">
    <source>
        <dbReference type="Proteomes" id="UP000537779"/>
    </source>
</evidence>
<dbReference type="Gene3D" id="2.60.40.10">
    <property type="entry name" value="Immunoglobulins"/>
    <property type="match status" value="2"/>
</dbReference>
<evidence type="ECO:0000256" key="8">
    <source>
        <dbReference type="ARBA" id="ARBA00023170"/>
    </source>
</evidence>
<feature type="domain" description="Ig-like" evidence="13">
    <location>
        <begin position="112"/>
        <end position="197"/>
    </location>
</feature>
<dbReference type="InterPro" id="IPR051713">
    <property type="entry name" value="T-cell_Activation_Regulation"/>
</dbReference>
<evidence type="ECO:0000256" key="12">
    <source>
        <dbReference type="SAM" id="Phobius"/>
    </source>
</evidence>
<keyword evidence="15" id="KW-1185">Reference proteome</keyword>
<name>A0A7L0XHS8_TYRSA</name>
<dbReference type="AlphaFoldDB" id="A0A7L0XHS8"/>
<dbReference type="InterPro" id="IPR003599">
    <property type="entry name" value="Ig_sub"/>
</dbReference>
<dbReference type="PANTHER" id="PTHR25466">
    <property type="entry name" value="T-LYMPHOCYTE ACTIVATION ANTIGEN"/>
    <property type="match status" value="1"/>
</dbReference>
<evidence type="ECO:0000256" key="4">
    <source>
        <dbReference type="ARBA" id="ARBA00022729"/>
    </source>
</evidence>
<dbReference type="GO" id="GO:0042102">
    <property type="term" value="P:positive regulation of T cell proliferation"/>
    <property type="evidence" value="ECO:0007669"/>
    <property type="project" value="TreeGrafter"/>
</dbReference>
<keyword evidence="4" id="KW-0732">Signal</keyword>
<dbReference type="GO" id="GO:0071222">
    <property type="term" value="P:cellular response to lipopolysaccharide"/>
    <property type="evidence" value="ECO:0007669"/>
    <property type="project" value="TreeGrafter"/>
</dbReference>
<reference evidence="14 15" key="1">
    <citation type="submission" date="2019-09" db="EMBL/GenBank/DDBJ databases">
        <title>Bird 10,000 Genomes (B10K) Project - Family phase.</title>
        <authorList>
            <person name="Zhang G."/>
        </authorList>
    </citation>
    <scope>NUCLEOTIDE SEQUENCE [LARGE SCALE GENOMIC DNA]</scope>
    <source>
        <strain evidence="14">B10K-DU-001-37</strain>
        <tissue evidence="14">Muscle</tissue>
    </source>
</reference>
<organism evidence="14 15">
    <name type="scientific">Tyrannus savana</name>
    <name type="common">Fork-tailed flycatcher</name>
    <name type="synonym">Muscivora tyrannus</name>
    <dbReference type="NCBI Taxonomy" id="137541"/>
    <lineage>
        <taxon>Eukaryota</taxon>
        <taxon>Metazoa</taxon>
        <taxon>Chordata</taxon>
        <taxon>Craniata</taxon>
        <taxon>Vertebrata</taxon>
        <taxon>Euteleostomi</taxon>
        <taxon>Archelosauria</taxon>
        <taxon>Archosauria</taxon>
        <taxon>Dinosauria</taxon>
        <taxon>Saurischia</taxon>
        <taxon>Theropoda</taxon>
        <taxon>Coelurosauria</taxon>
        <taxon>Aves</taxon>
        <taxon>Neognathae</taxon>
        <taxon>Neoaves</taxon>
        <taxon>Telluraves</taxon>
        <taxon>Australaves</taxon>
        <taxon>Passeriformes</taxon>
        <taxon>Tyrannidae</taxon>
        <taxon>Tyrannus</taxon>
    </lineage>
</organism>
<protein>
    <submittedName>
        <fullName evidence="14">CD80 protein</fullName>
    </submittedName>
</protein>
<dbReference type="InterPro" id="IPR013783">
    <property type="entry name" value="Ig-like_fold"/>
</dbReference>
<dbReference type="GO" id="GO:0009897">
    <property type="term" value="C:external side of plasma membrane"/>
    <property type="evidence" value="ECO:0007669"/>
    <property type="project" value="TreeGrafter"/>
</dbReference>
<evidence type="ECO:0000256" key="5">
    <source>
        <dbReference type="ARBA" id="ARBA00022989"/>
    </source>
</evidence>
<feature type="transmembrane region" description="Helical" evidence="12">
    <location>
        <begin position="211"/>
        <end position="234"/>
    </location>
</feature>
<dbReference type="InterPro" id="IPR013106">
    <property type="entry name" value="Ig_V-set"/>
</dbReference>
<keyword evidence="6 12" id="KW-0472">Membrane</keyword>
<keyword evidence="2" id="KW-1003">Cell membrane</keyword>
<gene>
    <name evidence="14" type="primary">Cd80</name>
    <name evidence="14" type="ORF">TYRSAV_R11912</name>
</gene>
<evidence type="ECO:0000313" key="14">
    <source>
        <dbReference type="EMBL" id="NXM03131.1"/>
    </source>
</evidence>
<dbReference type="GO" id="GO:0031295">
    <property type="term" value="P:T cell costimulation"/>
    <property type="evidence" value="ECO:0007669"/>
    <property type="project" value="TreeGrafter"/>
</dbReference>
<sequence>AREKRVVKSKVGEKVSLPCCREIPRSESLQNYRAYWQKNVTDVVLAYSDGERIRIHERYRNRTEMDPWDLILWISPVEILDNGTYQCVVQHNSVVACDERVTLLVTADFSEPSITTEVSNSSCESTEMVIICSSHGGFPKPKISGALNNVSVEWNPSWVSESNLYNVTGTLVLNVTSDVNVTCSVEYDGLAKSSSLLLKKTNDCVVPPVPLPYNVIIASSIVVIIFFLAITLAARYLPRHVCPHCCKPQDPVEEGMKEGSKPPVSSKVTSETSSV</sequence>
<comment type="subcellular location">
    <subcellularLocation>
        <location evidence="1">Cell membrane</location>
        <topology evidence="1">Single-pass type I membrane protein</topology>
    </subcellularLocation>
</comment>
<evidence type="ECO:0000256" key="6">
    <source>
        <dbReference type="ARBA" id="ARBA00023136"/>
    </source>
</evidence>
<dbReference type="InterPro" id="IPR036179">
    <property type="entry name" value="Ig-like_dom_sf"/>
</dbReference>
<keyword evidence="9" id="KW-0325">Glycoprotein</keyword>
<dbReference type="SUPFAM" id="SSF48726">
    <property type="entry name" value="Immunoglobulin"/>
    <property type="match status" value="2"/>
</dbReference>
<evidence type="ECO:0000256" key="10">
    <source>
        <dbReference type="ARBA" id="ARBA00023319"/>
    </source>
</evidence>
<dbReference type="PROSITE" id="PS50835">
    <property type="entry name" value="IG_LIKE"/>
    <property type="match status" value="2"/>
</dbReference>
<keyword evidence="8" id="KW-0675">Receptor</keyword>